<dbReference type="Proteomes" id="UP001151529">
    <property type="component" value="Chromosome 18"/>
</dbReference>
<protein>
    <submittedName>
        <fullName evidence="1">Uncharacterized protein</fullName>
    </submittedName>
</protein>
<comment type="caution">
    <text evidence="1">The sequence shown here is derived from an EMBL/GenBank/DDBJ whole genome shotgun (WGS) entry which is preliminary data.</text>
</comment>
<keyword evidence="2" id="KW-1185">Reference proteome</keyword>
<accession>A0A9Q0NPF6</accession>
<dbReference type="EMBL" id="JAPFFL010000017">
    <property type="protein sequence ID" value="KAJ6673507.1"/>
    <property type="molecule type" value="Genomic_DNA"/>
</dbReference>
<gene>
    <name evidence="1" type="ORF">OIU85_012503</name>
</gene>
<evidence type="ECO:0000313" key="1">
    <source>
        <dbReference type="EMBL" id="KAJ6673507.1"/>
    </source>
</evidence>
<reference evidence="1 2" key="1">
    <citation type="journal article" date="2023" name="Int. J. Mol. Sci.">
        <title>De Novo Assembly and Annotation of 11 Diverse Shrub Willow (Salix) Genomes Reveals Novel Gene Organization in Sex-Linked Regions.</title>
        <authorList>
            <person name="Hyden B."/>
            <person name="Feng K."/>
            <person name="Yates T.B."/>
            <person name="Jawdy S."/>
            <person name="Cereghino C."/>
            <person name="Smart L.B."/>
            <person name="Muchero W."/>
        </authorList>
    </citation>
    <scope>NUCLEOTIDE SEQUENCE [LARGE SCALE GENOMIC DNA]</scope>
    <source>
        <tissue evidence="1">Shoot tip</tissue>
    </source>
</reference>
<proteinExistence type="predicted"/>
<sequence>MEYGNPQQSGQTRDRTAAPCCFFLAKHISVEDVRITAQIPKNSKSISSHADPLMIAANSFRKTHSLLATYNDCFVPCLRQAIEFTHIVSSDSAGGVARDKLDQRQRRARRGPSRVFKEAICCYHETIDATDDRYMSKVLRDQRWDCKDMAWSVFILEEMEVRDRYRSFSQAQ</sequence>
<organism evidence="1 2">
    <name type="scientific">Salix viminalis</name>
    <name type="common">Common osier</name>
    <name type="synonym">Basket willow</name>
    <dbReference type="NCBI Taxonomy" id="40686"/>
    <lineage>
        <taxon>Eukaryota</taxon>
        <taxon>Viridiplantae</taxon>
        <taxon>Streptophyta</taxon>
        <taxon>Embryophyta</taxon>
        <taxon>Tracheophyta</taxon>
        <taxon>Spermatophyta</taxon>
        <taxon>Magnoliopsida</taxon>
        <taxon>eudicotyledons</taxon>
        <taxon>Gunneridae</taxon>
        <taxon>Pentapetalae</taxon>
        <taxon>rosids</taxon>
        <taxon>fabids</taxon>
        <taxon>Malpighiales</taxon>
        <taxon>Salicaceae</taxon>
        <taxon>Saliceae</taxon>
        <taxon>Salix</taxon>
    </lineage>
</organism>
<evidence type="ECO:0000313" key="2">
    <source>
        <dbReference type="Proteomes" id="UP001151529"/>
    </source>
</evidence>
<name>A0A9Q0NPF6_SALVM</name>
<dbReference type="AlphaFoldDB" id="A0A9Q0NPF6"/>